<proteinExistence type="predicted"/>
<dbReference type="EMBL" id="JAULJE010000015">
    <property type="protein sequence ID" value="KAK1334644.1"/>
    <property type="molecule type" value="Genomic_DNA"/>
</dbReference>
<accession>A0AA40HNR8</accession>
<gene>
    <name evidence="1" type="ORF">QTO34_005652</name>
</gene>
<evidence type="ECO:0000313" key="2">
    <source>
        <dbReference type="Proteomes" id="UP001177744"/>
    </source>
</evidence>
<protein>
    <submittedName>
        <fullName evidence="1">Uncharacterized protein</fullName>
    </submittedName>
</protein>
<name>A0AA40HNR8_CNENI</name>
<keyword evidence="2" id="KW-1185">Reference proteome</keyword>
<dbReference type="AlphaFoldDB" id="A0AA40HNR8"/>
<organism evidence="1 2">
    <name type="scientific">Cnephaeus nilssonii</name>
    <name type="common">Northern bat</name>
    <name type="synonym">Eptesicus nilssonii</name>
    <dbReference type="NCBI Taxonomy" id="3371016"/>
    <lineage>
        <taxon>Eukaryota</taxon>
        <taxon>Metazoa</taxon>
        <taxon>Chordata</taxon>
        <taxon>Craniata</taxon>
        <taxon>Vertebrata</taxon>
        <taxon>Euteleostomi</taxon>
        <taxon>Mammalia</taxon>
        <taxon>Eutheria</taxon>
        <taxon>Laurasiatheria</taxon>
        <taxon>Chiroptera</taxon>
        <taxon>Yangochiroptera</taxon>
        <taxon>Vespertilionidae</taxon>
        <taxon>Cnephaeus</taxon>
    </lineage>
</organism>
<dbReference type="Proteomes" id="UP001177744">
    <property type="component" value="Unassembled WGS sequence"/>
</dbReference>
<reference evidence="1" key="1">
    <citation type="submission" date="2023-06" db="EMBL/GenBank/DDBJ databases">
        <title>Reference genome for the Northern bat (Eptesicus nilssonii), a most northern bat species.</title>
        <authorList>
            <person name="Laine V.N."/>
            <person name="Pulliainen A.T."/>
            <person name="Lilley T.M."/>
        </authorList>
    </citation>
    <scope>NUCLEOTIDE SEQUENCE</scope>
    <source>
        <strain evidence="1">BLF_Eptnil</strain>
        <tissue evidence="1">Kidney</tissue>
    </source>
</reference>
<evidence type="ECO:0000313" key="1">
    <source>
        <dbReference type="EMBL" id="KAK1334644.1"/>
    </source>
</evidence>
<sequence length="110" mass="12537">MDDELLLMDECYEDCYNENQNLEDHINLVNKVVAMFERIYFNFERNSAVEIVTATLTFRNHNPDQSVAITIKTRPSISKKNLPVSVEGISLLQSLRLRPDSSPGLADSPH</sequence>
<comment type="caution">
    <text evidence="1">The sequence shown here is derived from an EMBL/GenBank/DDBJ whole genome shotgun (WGS) entry which is preliminary data.</text>
</comment>